<evidence type="ECO:0000256" key="7">
    <source>
        <dbReference type="SAM" id="Coils"/>
    </source>
</evidence>
<keyword evidence="8" id="KW-1133">Transmembrane helix</keyword>
<evidence type="ECO:0000256" key="6">
    <source>
        <dbReference type="ARBA" id="ARBA00023012"/>
    </source>
</evidence>
<evidence type="ECO:0000256" key="1">
    <source>
        <dbReference type="ARBA" id="ARBA00000085"/>
    </source>
</evidence>
<evidence type="ECO:0000313" key="10">
    <source>
        <dbReference type="EMBL" id="QSE97432.1"/>
    </source>
</evidence>
<dbReference type="SMART" id="SM00387">
    <property type="entry name" value="HATPase_c"/>
    <property type="match status" value="1"/>
</dbReference>
<dbReference type="AlphaFoldDB" id="A0A974WHQ0"/>
<dbReference type="InterPro" id="IPR004358">
    <property type="entry name" value="Sig_transdc_His_kin-like_C"/>
</dbReference>
<dbReference type="Gene3D" id="1.10.287.130">
    <property type="match status" value="1"/>
</dbReference>
<keyword evidence="8" id="KW-0812">Transmembrane</keyword>
<feature type="coiled-coil region" evidence="7">
    <location>
        <begin position="369"/>
        <end position="396"/>
    </location>
</feature>
<dbReference type="RefSeq" id="WP_205721943.1">
    <property type="nucleotide sequence ID" value="NZ_CP070608.1"/>
</dbReference>
<accession>A0A974WHQ0</accession>
<dbReference type="SUPFAM" id="SSF55874">
    <property type="entry name" value="ATPase domain of HSP90 chaperone/DNA topoisomerase II/histidine kinase"/>
    <property type="match status" value="1"/>
</dbReference>
<sequence length="664" mass="75799">MFRFGFVLVTTLLVQSVIHAQLPDSISLQIKNIPQKEDKVKFLLDYSDKALRTNSELHYALVREAQRIAQDLNEPGLLAMSEKRIAMNVQYQNQLDSARSLYLQILTKRGNDLDSSFIAEVYSEIGATYYYEANDKMALESWIKCFRIAEAVNNQALLARITNNIGATYGYLEDYKNAIYYINKAIGYKWQLGDTAALGSSYHNMGIYISELFSYDSARYFFKKSIVIKQKYDDQKGLAKTYNSLAVLYDNERKYDSALYMNTKALELDLAVGDSIAYSIDLGNRAEYYLKLGRYKDGISPAEQSIKLLKNVNAKSDMYKILAQLYEGNGQYKEASENWSKYAYLNDSIVSAEQEQSLQELQVKFDTELKETEIAKLESENEIQRLQQERDKQFRLLLVAVLAAVIIIALLLYRSYKKENASKKVLDTQNQELKELNFTKDRLFSIISHDLKSPLSSFHTITKSLTDNWERLEKEQLKSFVENLRDSSKEVHDMMDNLLRWALNQTGQLNYNPTELQVSAVLEDISNQLSVAAEANKITINRMFSSEVKLKADLDYLKIITRNILSNAIKFSNMGESIDILVEENEKESRISIKDRGVGMNSEQVKIILGETTSVHDIKNSDKKGTGLGITLSKELLNKMGGKLEVESEENKGTTFRLIFPKAA</sequence>
<dbReference type="InterPro" id="IPR050736">
    <property type="entry name" value="Sensor_HK_Regulatory"/>
</dbReference>
<evidence type="ECO:0000259" key="9">
    <source>
        <dbReference type="PROSITE" id="PS50109"/>
    </source>
</evidence>
<dbReference type="SMART" id="SM00028">
    <property type="entry name" value="TPR"/>
    <property type="match status" value="6"/>
</dbReference>
<keyword evidence="5 10" id="KW-0418">Kinase</keyword>
<evidence type="ECO:0000256" key="4">
    <source>
        <dbReference type="ARBA" id="ARBA00022679"/>
    </source>
</evidence>
<keyword evidence="6" id="KW-0902">Two-component regulatory system</keyword>
<dbReference type="InterPro" id="IPR036890">
    <property type="entry name" value="HATPase_C_sf"/>
</dbReference>
<dbReference type="Gene3D" id="1.25.40.10">
    <property type="entry name" value="Tetratricopeptide repeat domain"/>
    <property type="match status" value="2"/>
</dbReference>
<dbReference type="Pfam" id="PF00512">
    <property type="entry name" value="HisKA"/>
    <property type="match status" value="1"/>
</dbReference>
<evidence type="ECO:0000313" key="11">
    <source>
        <dbReference type="Proteomes" id="UP000662783"/>
    </source>
</evidence>
<dbReference type="InterPro" id="IPR019734">
    <property type="entry name" value="TPR_rpt"/>
</dbReference>
<reference evidence="10" key="1">
    <citation type="submission" date="2021-02" db="EMBL/GenBank/DDBJ databases">
        <title>Fulvivirga sp. S481 isolated from sea water.</title>
        <authorList>
            <person name="Bae S.S."/>
            <person name="Baek K."/>
        </authorList>
    </citation>
    <scope>NUCLEOTIDE SEQUENCE</scope>
    <source>
        <strain evidence="10">S481</strain>
    </source>
</reference>
<keyword evidence="4" id="KW-0808">Transferase</keyword>
<organism evidence="10 11">
    <name type="scientific">Fulvivirga lutea</name>
    <dbReference type="NCBI Taxonomy" id="2810512"/>
    <lineage>
        <taxon>Bacteria</taxon>
        <taxon>Pseudomonadati</taxon>
        <taxon>Bacteroidota</taxon>
        <taxon>Cytophagia</taxon>
        <taxon>Cytophagales</taxon>
        <taxon>Fulvivirgaceae</taxon>
        <taxon>Fulvivirga</taxon>
    </lineage>
</organism>
<keyword evidence="7" id="KW-0175">Coiled coil</keyword>
<dbReference type="GO" id="GO:0000155">
    <property type="term" value="F:phosphorelay sensor kinase activity"/>
    <property type="evidence" value="ECO:0007669"/>
    <property type="project" value="InterPro"/>
</dbReference>
<feature type="transmembrane region" description="Helical" evidence="8">
    <location>
        <begin position="394"/>
        <end position="413"/>
    </location>
</feature>
<dbReference type="InterPro" id="IPR011990">
    <property type="entry name" value="TPR-like_helical_dom_sf"/>
</dbReference>
<dbReference type="PROSITE" id="PS50109">
    <property type="entry name" value="HIS_KIN"/>
    <property type="match status" value="1"/>
</dbReference>
<name>A0A974WHQ0_9BACT</name>
<dbReference type="InterPro" id="IPR005467">
    <property type="entry name" value="His_kinase_dom"/>
</dbReference>
<dbReference type="InterPro" id="IPR003594">
    <property type="entry name" value="HATPase_dom"/>
</dbReference>
<evidence type="ECO:0000256" key="2">
    <source>
        <dbReference type="ARBA" id="ARBA00012438"/>
    </source>
</evidence>
<gene>
    <name evidence="10" type="ORF">JR347_17920</name>
</gene>
<protein>
    <recommendedName>
        <fullName evidence="2">histidine kinase</fullName>
        <ecNumber evidence="2">2.7.13.3</ecNumber>
    </recommendedName>
</protein>
<dbReference type="PANTHER" id="PTHR43711">
    <property type="entry name" value="TWO-COMPONENT HISTIDINE KINASE"/>
    <property type="match status" value="1"/>
</dbReference>
<evidence type="ECO:0000256" key="3">
    <source>
        <dbReference type="ARBA" id="ARBA00022553"/>
    </source>
</evidence>
<evidence type="ECO:0000256" key="8">
    <source>
        <dbReference type="SAM" id="Phobius"/>
    </source>
</evidence>
<dbReference type="SMART" id="SM00388">
    <property type="entry name" value="HisKA"/>
    <property type="match status" value="1"/>
</dbReference>
<dbReference type="Gene3D" id="3.30.565.10">
    <property type="entry name" value="Histidine kinase-like ATPase, C-terminal domain"/>
    <property type="match status" value="1"/>
</dbReference>
<keyword evidence="8" id="KW-0472">Membrane</keyword>
<dbReference type="Pfam" id="PF02518">
    <property type="entry name" value="HATPase_c"/>
    <property type="match status" value="1"/>
</dbReference>
<dbReference type="PRINTS" id="PR00344">
    <property type="entry name" value="BCTRLSENSOR"/>
</dbReference>
<dbReference type="InterPro" id="IPR036097">
    <property type="entry name" value="HisK_dim/P_sf"/>
</dbReference>
<dbReference type="CDD" id="cd00082">
    <property type="entry name" value="HisKA"/>
    <property type="match status" value="1"/>
</dbReference>
<dbReference type="PANTHER" id="PTHR43711:SF1">
    <property type="entry name" value="HISTIDINE KINASE 1"/>
    <property type="match status" value="1"/>
</dbReference>
<dbReference type="EMBL" id="CP070608">
    <property type="protein sequence ID" value="QSE97432.1"/>
    <property type="molecule type" value="Genomic_DNA"/>
</dbReference>
<dbReference type="Proteomes" id="UP000662783">
    <property type="component" value="Chromosome"/>
</dbReference>
<keyword evidence="11" id="KW-1185">Reference proteome</keyword>
<comment type="catalytic activity">
    <reaction evidence="1">
        <text>ATP + protein L-histidine = ADP + protein N-phospho-L-histidine.</text>
        <dbReference type="EC" id="2.7.13.3"/>
    </reaction>
</comment>
<proteinExistence type="predicted"/>
<feature type="domain" description="Histidine kinase" evidence="9">
    <location>
        <begin position="446"/>
        <end position="664"/>
    </location>
</feature>
<dbReference type="SUPFAM" id="SSF48452">
    <property type="entry name" value="TPR-like"/>
    <property type="match status" value="2"/>
</dbReference>
<evidence type="ECO:0000256" key="5">
    <source>
        <dbReference type="ARBA" id="ARBA00022777"/>
    </source>
</evidence>
<dbReference type="EC" id="2.7.13.3" evidence="2"/>
<dbReference type="KEGG" id="fuv:JR347_17920"/>
<keyword evidence="3" id="KW-0597">Phosphoprotein</keyword>
<dbReference type="SUPFAM" id="SSF47384">
    <property type="entry name" value="Homodimeric domain of signal transducing histidine kinase"/>
    <property type="match status" value="1"/>
</dbReference>
<dbReference type="InterPro" id="IPR003661">
    <property type="entry name" value="HisK_dim/P_dom"/>
</dbReference>